<evidence type="ECO:0000313" key="1">
    <source>
        <dbReference type="EMBL" id="VUZ51158.1"/>
    </source>
</evidence>
<accession>A0A564YWZ6</accession>
<sequence>MEQMNSSKPDKEEERIATNVGEFHYKSSVGEVFEFNNSDHDLYLTYLLSLMPKDLTFEETMHKCKKAFVDETSPFTRRYKCLNLDTRESGDIHKYTGIVNRMTNAFSIVAICFS</sequence>
<name>A0A564YWZ6_HYMDI</name>
<reference evidence="1 2" key="1">
    <citation type="submission" date="2019-07" db="EMBL/GenBank/DDBJ databases">
        <authorList>
            <person name="Jastrzebski P J."/>
            <person name="Paukszto L."/>
            <person name="Jastrzebski P J."/>
        </authorList>
    </citation>
    <scope>NUCLEOTIDE SEQUENCE [LARGE SCALE GENOMIC DNA]</scope>
    <source>
        <strain evidence="1 2">WMS-il1</strain>
    </source>
</reference>
<dbReference type="AlphaFoldDB" id="A0A564YWZ6"/>
<organism evidence="1 2">
    <name type="scientific">Hymenolepis diminuta</name>
    <name type="common">Rat tapeworm</name>
    <dbReference type="NCBI Taxonomy" id="6216"/>
    <lineage>
        <taxon>Eukaryota</taxon>
        <taxon>Metazoa</taxon>
        <taxon>Spiralia</taxon>
        <taxon>Lophotrochozoa</taxon>
        <taxon>Platyhelminthes</taxon>
        <taxon>Cestoda</taxon>
        <taxon>Eucestoda</taxon>
        <taxon>Cyclophyllidea</taxon>
        <taxon>Hymenolepididae</taxon>
        <taxon>Hymenolepis</taxon>
    </lineage>
</organism>
<dbReference type="Proteomes" id="UP000321570">
    <property type="component" value="Unassembled WGS sequence"/>
</dbReference>
<keyword evidence="2" id="KW-1185">Reference proteome</keyword>
<evidence type="ECO:0000313" key="2">
    <source>
        <dbReference type="Proteomes" id="UP000321570"/>
    </source>
</evidence>
<gene>
    <name evidence="1" type="ORF">WMSIL1_LOCUS9910</name>
</gene>
<dbReference type="EMBL" id="CABIJS010000430">
    <property type="protein sequence ID" value="VUZ51158.1"/>
    <property type="molecule type" value="Genomic_DNA"/>
</dbReference>
<protein>
    <submittedName>
        <fullName evidence="1">Uncharacterized protein</fullName>
    </submittedName>
</protein>
<proteinExistence type="predicted"/>